<keyword evidence="2" id="KW-1185">Reference proteome</keyword>
<evidence type="ECO:0000313" key="1">
    <source>
        <dbReference type="EMBL" id="KAK8048844.1"/>
    </source>
</evidence>
<evidence type="ECO:0000313" key="2">
    <source>
        <dbReference type="Proteomes" id="UP001480595"/>
    </source>
</evidence>
<dbReference type="GeneID" id="92095046"/>
<dbReference type="Proteomes" id="UP001480595">
    <property type="component" value="Unassembled WGS sequence"/>
</dbReference>
<sequence>MPLPPMDGNSKSILRAILLCPQEVGSDATRQRIERLYHLDGGQHVAIVFFMKQSRSGGAAASLMRLQLEYVGTLHMVYSLVGECMRANKRISLMNGLEMPIIPVSSIGTVPATLLTFNRQLATAGGGKKTLPASRSLLPYCSGAESLSEHAANVLSDVTTGMKDLSEKAMSAQGKQELIGHIGEAEAERAINFWNDEFPMD</sequence>
<dbReference type="EMBL" id="JAQQWL010000011">
    <property type="protein sequence ID" value="KAK8048844.1"/>
    <property type="molecule type" value="Genomic_DNA"/>
</dbReference>
<comment type="caution">
    <text evidence="1">The sequence shown here is derived from an EMBL/GenBank/DDBJ whole genome shotgun (WGS) entry which is preliminary data.</text>
</comment>
<dbReference type="RefSeq" id="XP_066711093.1">
    <property type="nucleotide sequence ID" value="XM_066861983.1"/>
</dbReference>
<protein>
    <submittedName>
        <fullName evidence="1">Uncharacterized protein</fullName>
    </submittedName>
</protein>
<accession>A0ABR1TSY0</accession>
<name>A0ABR1TSY0_9PEZI</name>
<organism evidence="1 2">
    <name type="scientific">Apiospora phragmitis</name>
    <dbReference type="NCBI Taxonomy" id="2905665"/>
    <lineage>
        <taxon>Eukaryota</taxon>
        <taxon>Fungi</taxon>
        <taxon>Dikarya</taxon>
        <taxon>Ascomycota</taxon>
        <taxon>Pezizomycotina</taxon>
        <taxon>Sordariomycetes</taxon>
        <taxon>Xylariomycetidae</taxon>
        <taxon>Amphisphaeriales</taxon>
        <taxon>Apiosporaceae</taxon>
        <taxon>Apiospora</taxon>
    </lineage>
</organism>
<proteinExistence type="predicted"/>
<gene>
    <name evidence="1" type="ORF">PG994_010574</name>
</gene>
<reference evidence="1 2" key="1">
    <citation type="submission" date="2023-01" db="EMBL/GenBank/DDBJ databases">
        <title>Analysis of 21 Apiospora genomes using comparative genomics revels a genus with tremendous synthesis potential of carbohydrate active enzymes and secondary metabolites.</title>
        <authorList>
            <person name="Sorensen T."/>
        </authorList>
    </citation>
    <scope>NUCLEOTIDE SEQUENCE [LARGE SCALE GENOMIC DNA]</scope>
    <source>
        <strain evidence="1 2">CBS 135458</strain>
    </source>
</reference>